<evidence type="ECO:0000256" key="1">
    <source>
        <dbReference type="ARBA" id="ARBA00010396"/>
    </source>
</evidence>
<dbReference type="SUPFAM" id="SSF81799">
    <property type="entry name" value="Putative methyltransferase TM0872, insert domain"/>
    <property type="match status" value="1"/>
</dbReference>
<dbReference type="InterPro" id="IPR029063">
    <property type="entry name" value="SAM-dependent_MTases_sf"/>
</dbReference>
<keyword evidence="5 6" id="KW-0949">S-adenosyl-L-methionine</keyword>
<proteinExistence type="inferred from homology"/>
<name>A0ABP4ZV17_9MICO</name>
<evidence type="ECO:0000256" key="3">
    <source>
        <dbReference type="ARBA" id="ARBA00022603"/>
    </source>
</evidence>
<keyword evidence="3 6" id="KW-0489">Methyltransferase</keyword>
<dbReference type="PIRSF" id="PIRSF004486">
    <property type="entry name" value="MraW"/>
    <property type="match status" value="1"/>
</dbReference>
<comment type="caution">
    <text evidence="8">The sequence shown here is derived from an EMBL/GenBank/DDBJ whole genome shotgun (WGS) entry which is preliminary data.</text>
</comment>
<dbReference type="HAMAP" id="MF_01007">
    <property type="entry name" value="16SrRNA_methyltr_H"/>
    <property type="match status" value="1"/>
</dbReference>
<dbReference type="Gene3D" id="3.40.50.150">
    <property type="entry name" value="Vaccinia Virus protein VP39"/>
    <property type="match status" value="1"/>
</dbReference>
<dbReference type="InterPro" id="IPR023397">
    <property type="entry name" value="SAM-dep_MeTrfase_MraW_recog"/>
</dbReference>
<feature type="binding site" evidence="6">
    <location>
        <position position="138"/>
    </location>
    <ligand>
        <name>S-adenosyl-L-methionine</name>
        <dbReference type="ChEBI" id="CHEBI:59789"/>
    </ligand>
</feature>
<dbReference type="RefSeq" id="WP_344105576.1">
    <property type="nucleotide sequence ID" value="NZ_BAAANL010000008.1"/>
</dbReference>
<dbReference type="PANTHER" id="PTHR11265">
    <property type="entry name" value="S-ADENOSYL-METHYLTRANSFERASE MRAW"/>
    <property type="match status" value="1"/>
</dbReference>
<feature type="binding site" evidence="6">
    <location>
        <position position="101"/>
    </location>
    <ligand>
        <name>S-adenosyl-L-methionine</name>
        <dbReference type="ChEBI" id="CHEBI:59789"/>
    </ligand>
</feature>
<organism evidence="8 9">
    <name type="scientific">Myceligenerans crystallogenes</name>
    <dbReference type="NCBI Taxonomy" id="316335"/>
    <lineage>
        <taxon>Bacteria</taxon>
        <taxon>Bacillati</taxon>
        <taxon>Actinomycetota</taxon>
        <taxon>Actinomycetes</taxon>
        <taxon>Micrococcales</taxon>
        <taxon>Promicromonosporaceae</taxon>
        <taxon>Myceligenerans</taxon>
    </lineage>
</organism>
<accession>A0ABP4ZV17</accession>
<gene>
    <name evidence="6 8" type="primary">rsmH</name>
    <name evidence="8" type="ORF">GCM10009751_35650</name>
</gene>
<reference evidence="9" key="1">
    <citation type="journal article" date="2019" name="Int. J. Syst. Evol. Microbiol.">
        <title>The Global Catalogue of Microorganisms (GCM) 10K type strain sequencing project: providing services to taxonomists for standard genome sequencing and annotation.</title>
        <authorList>
            <consortium name="The Broad Institute Genomics Platform"/>
            <consortium name="The Broad Institute Genome Sequencing Center for Infectious Disease"/>
            <person name="Wu L."/>
            <person name="Ma J."/>
        </authorList>
    </citation>
    <scope>NUCLEOTIDE SEQUENCE [LARGE SCALE GENOMIC DNA]</scope>
    <source>
        <strain evidence="9">JCM 14326</strain>
    </source>
</reference>
<feature type="compositionally biased region" description="Basic residues" evidence="7">
    <location>
        <begin position="336"/>
        <end position="353"/>
    </location>
</feature>
<evidence type="ECO:0000313" key="9">
    <source>
        <dbReference type="Proteomes" id="UP001501094"/>
    </source>
</evidence>
<keyword evidence="4 6" id="KW-0808">Transferase</keyword>
<comment type="similarity">
    <text evidence="1 6">Belongs to the methyltransferase superfamily. RsmH family.</text>
</comment>
<feature type="binding site" evidence="6">
    <location>
        <begin position="55"/>
        <end position="57"/>
    </location>
    <ligand>
        <name>S-adenosyl-L-methionine</name>
        <dbReference type="ChEBI" id="CHEBI:59789"/>
    </ligand>
</feature>
<dbReference type="InterPro" id="IPR002903">
    <property type="entry name" value="RsmH"/>
</dbReference>
<dbReference type="EC" id="2.1.1.199" evidence="6"/>
<dbReference type="SUPFAM" id="SSF53335">
    <property type="entry name" value="S-adenosyl-L-methionine-dependent methyltransferases"/>
    <property type="match status" value="1"/>
</dbReference>
<keyword evidence="6" id="KW-0963">Cytoplasm</keyword>
<dbReference type="Proteomes" id="UP001501094">
    <property type="component" value="Unassembled WGS sequence"/>
</dbReference>
<evidence type="ECO:0000256" key="4">
    <source>
        <dbReference type="ARBA" id="ARBA00022679"/>
    </source>
</evidence>
<comment type="subcellular location">
    <subcellularLocation>
        <location evidence="6">Cytoplasm</location>
    </subcellularLocation>
</comment>
<feature type="region of interest" description="Disordered" evidence="7">
    <location>
        <begin position="320"/>
        <end position="360"/>
    </location>
</feature>
<evidence type="ECO:0000256" key="5">
    <source>
        <dbReference type="ARBA" id="ARBA00022691"/>
    </source>
</evidence>
<evidence type="ECO:0000256" key="7">
    <source>
        <dbReference type="SAM" id="MobiDB-lite"/>
    </source>
</evidence>
<evidence type="ECO:0000313" key="8">
    <source>
        <dbReference type="EMBL" id="GAA1873095.1"/>
    </source>
</evidence>
<feature type="binding site" evidence="6">
    <location>
        <position position="131"/>
    </location>
    <ligand>
        <name>S-adenosyl-L-methionine</name>
        <dbReference type="ChEBI" id="CHEBI:59789"/>
    </ligand>
</feature>
<protein>
    <recommendedName>
        <fullName evidence="6">Ribosomal RNA small subunit methyltransferase H</fullName>
        <ecNumber evidence="6">2.1.1.199</ecNumber>
    </recommendedName>
    <alternativeName>
        <fullName evidence="6">16S rRNA m(4)C1402 methyltransferase</fullName>
    </alternativeName>
    <alternativeName>
        <fullName evidence="6">rRNA (cytosine-N(4)-)-methyltransferase RsmH</fullName>
    </alternativeName>
</protein>
<dbReference type="Pfam" id="PF01795">
    <property type="entry name" value="Methyltransf_5"/>
    <property type="match status" value="1"/>
</dbReference>
<comment type="catalytic activity">
    <reaction evidence="6">
        <text>cytidine(1402) in 16S rRNA + S-adenosyl-L-methionine = N(4)-methylcytidine(1402) in 16S rRNA + S-adenosyl-L-homocysteine + H(+)</text>
        <dbReference type="Rhea" id="RHEA:42928"/>
        <dbReference type="Rhea" id="RHEA-COMP:10286"/>
        <dbReference type="Rhea" id="RHEA-COMP:10287"/>
        <dbReference type="ChEBI" id="CHEBI:15378"/>
        <dbReference type="ChEBI" id="CHEBI:57856"/>
        <dbReference type="ChEBI" id="CHEBI:59789"/>
        <dbReference type="ChEBI" id="CHEBI:74506"/>
        <dbReference type="ChEBI" id="CHEBI:82748"/>
        <dbReference type="EC" id="2.1.1.199"/>
    </reaction>
</comment>
<keyword evidence="9" id="KW-1185">Reference proteome</keyword>
<evidence type="ECO:0000256" key="2">
    <source>
        <dbReference type="ARBA" id="ARBA00022552"/>
    </source>
</evidence>
<feature type="binding site" evidence="6">
    <location>
        <position position="74"/>
    </location>
    <ligand>
        <name>S-adenosyl-L-methionine</name>
        <dbReference type="ChEBI" id="CHEBI:59789"/>
    </ligand>
</feature>
<dbReference type="NCBIfam" id="TIGR00006">
    <property type="entry name" value="16S rRNA (cytosine(1402)-N(4))-methyltransferase RsmH"/>
    <property type="match status" value="1"/>
</dbReference>
<dbReference type="PANTHER" id="PTHR11265:SF0">
    <property type="entry name" value="12S RRNA N4-METHYLCYTIDINE METHYLTRANSFERASE"/>
    <property type="match status" value="1"/>
</dbReference>
<dbReference type="EMBL" id="BAAANL010000008">
    <property type="protein sequence ID" value="GAA1873095.1"/>
    <property type="molecule type" value="Genomic_DNA"/>
</dbReference>
<keyword evidence="2 6" id="KW-0698">rRNA processing</keyword>
<comment type="function">
    <text evidence="6">Specifically methylates the N4 position of cytidine in position 1402 (C1402) of 16S rRNA.</text>
</comment>
<sequence length="360" mass="39568">MMNAVQDKGRHGSHDERGEAAGRHLPVLLQRCVDLLAPALAEPGSILVDCTLGMGGHTEGVLEQVPTAHVIGIDRDPQALELASRRLARFGDRFTPVHAVYDEIGDVVTEHTRGRAAASPTPGAAQAVLMDLGVSSLQLDETDRGFAYAQDAPLDMRMDPTRGPTAADVLNTYGERELARILRVYGEERFAPKIARAIVRRREQQGPWERSADLVDLLRATIPAATRKTGGHPAKRTFQALRIEVNGEIEVLERAVPAAVEALAVGGRIVVESYHSLEDRIVKQEFARGTTSSAPPDLPVEPETHKPYLEALTRGAELADEAELELNPRSASVRLRAARRLRPTPDHLRHRTTQRKEDRR</sequence>
<evidence type="ECO:0000256" key="6">
    <source>
        <dbReference type="HAMAP-Rule" id="MF_01007"/>
    </source>
</evidence>
<dbReference type="Gene3D" id="1.10.150.170">
    <property type="entry name" value="Putative methyltransferase TM0872, insert domain"/>
    <property type="match status" value="1"/>
</dbReference>